<dbReference type="SUPFAM" id="SSF53850">
    <property type="entry name" value="Periplasmic binding protein-like II"/>
    <property type="match status" value="1"/>
</dbReference>
<dbReference type="Pfam" id="PF03466">
    <property type="entry name" value="LysR_substrate"/>
    <property type="match status" value="1"/>
</dbReference>
<dbReference type="SUPFAM" id="SSF46785">
    <property type="entry name" value="Winged helix' DNA-binding domain"/>
    <property type="match status" value="1"/>
</dbReference>
<dbReference type="GO" id="GO:0006351">
    <property type="term" value="P:DNA-templated transcription"/>
    <property type="evidence" value="ECO:0007669"/>
    <property type="project" value="TreeGrafter"/>
</dbReference>
<dbReference type="PANTHER" id="PTHR30537:SF26">
    <property type="entry name" value="GLYCINE CLEAVAGE SYSTEM TRANSCRIPTIONAL ACTIVATOR"/>
    <property type="match status" value="1"/>
</dbReference>
<evidence type="ECO:0000313" key="6">
    <source>
        <dbReference type="EMBL" id="EXI80070.1"/>
    </source>
</evidence>
<dbReference type="Gene3D" id="1.10.10.10">
    <property type="entry name" value="Winged helix-like DNA-binding domain superfamily/Winged helix DNA-binding domain"/>
    <property type="match status" value="1"/>
</dbReference>
<evidence type="ECO:0000256" key="1">
    <source>
        <dbReference type="ARBA" id="ARBA00009437"/>
    </source>
</evidence>
<comment type="similarity">
    <text evidence="1">Belongs to the LysR transcriptional regulatory family.</text>
</comment>
<keyword evidence="3" id="KW-0238">DNA-binding</keyword>
<dbReference type="InterPro" id="IPR005119">
    <property type="entry name" value="LysR_subst-bd"/>
</dbReference>
<dbReference type="Proteomes" id="UP000021816">
    <property type="component" value="Unassembled WGS sequence"/>
</dbReference>
<evidence type="ECO:0000259" key="5">
    <source>
        <dbReference type="PROSITE" id="PS50931"/>
    </source>
</evidence>
<dbReference type="PATRIC" id="fig|1454003.3.peg.2089"/>
<proteinExistence type="inferred from homology"/>
<accession>A0A011PTC3</accession>
<dbReference type="AlphaFoldDB" id="A0A011PTC3"/>
<comment type="caution">
    <text evidence="6">The sequence shown here is derived from an EMBL/GenBank/DDBJ whole genome shotgun (WGS) entry which is preliminary data.</text>
</comment>
<evidence type="ECO:0000256" key="3">
    <source>
        <dbReference type="ARBA" id="ARBA00023125"/>
    </source>
</evidence>
<organism evidence="6 7">
    <name type="scientific">Candidatus Accumulibacter appositus</name>
    <dbReference type="NCBI Taxonomy" id="1454003"/>
    <lineage>
        <taxon>Bacteria</taxon>
        <taxon>Pseudomonadati</taxon>
        <taxon>Pseudomonadota</taxon>
        <taxon>Betaproteobacteria</taxon>
        <taxon>Candidatus Accumulibacter</taxon>
    </lineage>
</organism>
<dbReference type="GO" id="GO:0043565">
    <property type="term" value="F:sequence-specific DNA binding"/>
    <property type="evidence" value="ECO:0007669"/>
    <property type="project" value="TreeGrafter"/>
</dbReference>
<gene>
    <name evidence="6" type="primary">gcvA</name>
    <name evidence="6" type="ORF">AW10_02038</name>
</gene>
<dbReference type="FunFam" id="1.10.10.10:FF:000038">
    <property type="entry name" value="Glycine cleavage system transcriptional activator"/>
    <property type="match status" value="1"/>
</dbReference>
<dbReference type="EMBL" id="JEMX01000042">
    <property type="protein sequence ID" value="EXI80070.1"/>
    <property type="molecule type" value="Genomic_DNA"/>
</dbReference>
<dbReference type="STRING" id="1454003.AW10_02038"/>
<dbReference type="PANTHER" id="PTHR30537">
    <property type="entry name" value="HTH-TYPE TRANSCRIPTIONAL REGULATOR"/>
    <property type="match status" value="1"/>
</dbReference>
<dbReference type="InterPro" id="IPR058163">
    <property type="entry name" value="LysR-type_TF_proteobact-type"/>
</dbReference>
<name>A0A011PTC3_9PROT</name>
<keyword evidence="4" id="KW-0804">Transcription</keyword>
<dbReference type="GO" id="GO:0003700">
    <property type="term" value="F:DNA-binding transcription factor activity"/>
    <property type="evidence" value="ECO:0007669"/>
    <property type="project" value="InterPro"/>
</dbReference>
<reference evidence="6 7" key="1">
    <citation type="submission" date="2014-02" db="EMBL/GenBank/DDBJ databases">
        <title>Expanding our view of genomic diversity in Candidatus Accumulibacter clades.</title>
        <authorList>
            <person name="Skennerton C.T."/>
            <person name="Barr J.J."/>
            <person name="Slater F.R."/>
            <person name="Bond P.L."/>
            <person name="Tyson G.W."/>
        </authorList>
    </citation>
    <scope>NUCLEOTIDE SEQUENCE [LARGE SCALE GENOMIC DNA]</scope>
    <source>
        <strain evidence="7">BA-92</strain>
    </source>
</reference>
<feature type="domain" description="HTH lysR-type" evidence="5">
    <location>
        <begin position="6"/>
        <end position="63"/>
    </location>
</feature>
<dbReference type="InterPro" id="IPR036388">
    <property type="entry name" value="WH-like_DNA-bd_sf"/>
</dbReference>
<evidence type="ECO:0000256" key="4">
    <source>
        <dbReference type="ARBA" id="ARBA00023163"/>
    </source>
</evidence>
<sequence length="320" mass="35249">MTYRLPPLSSLRAFEAAARHLSFKDAAAELSVTPTAISHQIRGLEEYLDFPLFKRLTRALELTHEGRAMLPKVREGLECFAAAIESTRQVVFGGRLVVTSPPAFAARWLIRHLPEFNAAHPEIRLRMATSLDTIDTADAAHVSGLSRVDVRDDKTETFIRYGNGHYDGCRVDRLFAPAYTAVCSPLLLKGMRPLNVPSDLRRHNLLHHEVDSELDQPALATWDQWLQVAGVTGITADGGTQISDPGLLLSAAIDGVGVALASKQLIEAEVLAGRLVMPFDIVIRPAQAYYLVVPEAVAERTVVTAFRRWLLKEAAKVREG</sequence>
<dbReference type="InterPro" id="IPR036390">
    <property type="entry name" value="WH_DNA-bd_sf"/>
</dbReference>
<dbReference type="InterPro" id="IPR000847">
    <property type="entry name" value="LysR_HTH_N"/>
</dbReference>
<protein>
    <submittedName>
        <fullName evidence="6">Gcv operon activator</fullName>
    </submittedName>
</protein>
<dbReference type="Gene3D" id="3.40.190.10">
    <property type="entry name" value="Periplasmic binding protein-like II"/>
    <property type="match status" value="2"/>
</dbReference>
<dbReference type="PROSITE" id="PS50931">
    <property type="entry name" value="HTH_LYSR"/>
    <property type="match status" value="1"/>
</dbReference>
<dbReference type="CDD" id="cd08432">
    <property type="entry name" value="PBP2_GcdR_TrpI_HvrB_AmpR_like"/>
    <property type="match status" value="1"/>
</dbReference>
<keyword evidence="2" id="KW-0805">Transcription regulation</keyword>
<dbReference type="Pfam" id="PF00126">
    <property type="entry name" value="HTH_1"/>
    <property type="match status" value="1"/>
</dbReference>
<dbReference type="NCBIfam" id="NF008352">
    <property type="entry name" value="PRK11139.1"/>
    <property type="match status" value="1"/>
</dbReference>
<evidence type="ECO:0000313" key="7">
    <source>
        <dbReference type="Proteomes" id="UP000021816"/>
    </source>
</evidence>
<evidence type="ECO:0000256" key="2">
    <source>
        <dbReference type="ARBA" id="ARBA00023015"/>
    </source>
</evidence>